<evidence type="ECO:0000313" key="10">
    <source>
        <dbReference type="Proteomes" id="UP001150924"/>
    </source>
</evidence>
<sequence>MTPPPGTAPAPDPTGPDEADRAMEQLMRFLAILRRRWLVVAVITVLALAGAAIAITALQPRWRASATVVLHLGGPQVLDKVKNVTEDSESRLLAYKEYYQTQREIIGSRTVAERALATSGSRRTRCSSASPTSAPRPSAWPRPPRSTRSSACAAWCSSRRSGARGC</sequence>
<dbReference type="EMBL" id="JAPNKE010000002">
    <property type="protein sequence ID" value="MCY1009903.1"/>
    <property type="molecule type" value="Genomic_DNA"/>
</dbReference>
<evidence type="ECO:0000256" key="2">
    <source>
        <dbReference type="ARBA" id="ARBA00022475"/>
    </source>
</evidence>
<dbReference type="InterPro" id="IPR050445">
    <property type="entry name" value="Bact_polysacc_biosynth/exp"/>
</dbReference>
<evidence type="ECO:0000313" key="9">
    <source>
        <dbReference type="EMBL" id="MCY1009903.1"/>
    </source>
</evidence>
<keyword evidence="3 7" id="KW-0812">Transmembrane</keyword>
<reference evidence="9" key="1">
    <citation type="submission" date="2022-11" db="EMBL/GenBank/DDBJ databases">
        <title>Minimal conservation of predation-associated metabolite biosynthetic gene clusters underscores biosynthetic potential of Myxococcota including descriptions for ten novel species: Archangium lansinium sp. nov., Myxococcus landrumus sp. nov., Nannocystis bai.</title>
        <authorList>
            <person name="Ahearne A."/>
            <person name="Stevens C."/>
            <person name="Phillips K."/>
        </authorList>
    </citation>
    <scope>NUCLEOTIDE SEQUENCE</scope>
    <source>
        <strain evidence="9">Na p29</strain>
    </source>
</reference>
<dbReference type="AlphaFoldDB" id="A0A9X3F1V3"/>
<organism evidence="9 10">
    <name type="scientific">Nannocystis pusilla</name>
    <dbReference type="NCBI Taxonomy" id="889268"/>
    <lineage>
        <taxon>Bacteria</taxon>
        <taxon>Pseudomonadati</taxon>
        <taxon>Myxococcota</taxon>
        <taxon>Polyangia</taxon>
        <taxon>Nannocystales</taxon>
        <taxon>Nannocystaceae</taxon>
        <taxon>Nannocystis</taxon>
    </lineage>
</organism>
<evidence type="ECO:0000256" key="5">
    <source>
        <dbReference type="ARBA" id="ARBA00023136"/>
    </source>
</evidence>
<proteinExistence type="predicted"/>
<gene>
    <name evidence="9" type="ORF">OV079_30950</name>
</gene>
<accession>A0A9X3F1V3</accession>
<comment type="subcellular location">
    <subcellularLocation>
        <location evidence="1">Cell membrane</location>
        <topology evidence="1">Multi-pass membrane protein</topology>
    </subcellularLocation>
</comment>
<feature type="compositionally biased region" description="Low complexity" evidence="6">
    <location>
        <begin position="126"/>
        <end position="137"/>
    </location>
</feature>
<feature type="region of interest" description="Disordered" evidence="6">
    <location>
        <begin position="117"/>
        <end position="149"/>
    </location>
</feature>
<evidence type="ECO:0000256" key="6">
    <source>
        <dbReference type="SAM" id="MobiDB-lite"/>
    </source>
</evidence>
<evidence type="ECO:0000256" key="1">
    <source>
        <dbReference type="ARBA" id="ARBA00004651"/>
    </source>
</evidence>
<dbReference type="PANTHER" id="PTHR32309:SF31">
    <property type="entry name" value="CAPSULAR EXOPOLYSACCHARIDE FAMILY"/>
    <property type="match status" value="1"/>
</dbReference>
<evidence type="ECO:0000256" key="4">
    <source>
        <dbReference type="ARBA" id="ARBA00022989"/>
    </source>
</evidence>
<dbReference type="PANTHER" id="PTHR32309">
    <property type="entry name" value="TYROSINE-PROTEIN KINASE"/>
    <property type="match status" value="1"/>
</dbReference>
<dbReference type="InterPro" id="IPR003856">
    <property type="entry name" value="LPS_length_determ_N"/>
</dbReference>
<evidence type="ECO:0000259" key="8">
    <source>
        <dbReference type="Pfam" id="PF02706"/>
    </source>
</evidence>
<keyword evidence="10" id="KW-1185">Reference proteome</keyword>
<feature type="transmembrane region" description="Helical" evidence="7">
    <location>
        <begin position="37"/>
        <end position="58"/>
    </location>
</feature>
<dbReference type="GO" id="GO:0005886">
    <property type="term" value="C:plasma membrane"/>
    <property type="evidence" value="ECO:0007669"/>
    <property type="project" value="UniProtKB-SubCell"/>
</dbReference>
<name>A0A9X3F1V3_9BACT</name>
<comment type="caution">
    <text evidence="9">The sequence shown here is derived from an EMBL/GenBank/DDBJ whole genome shotgun (WGS) entry which is preliminary data.</text>
</comment>
<protein>
    <submittedName>
        <fullName evidence="9">Wzz/FepE/Etk N-terminal domain-containing protein</fullName>
    </submittedName>
</protein>
<dbReference type="Proteomes" id="UP001150924">
    <property type="component" value="Unassembled WGS sequence"/>
</dbReference>
<keyword evidence="5 7" id="KW-0472">Membrane</keyword>
<feature type="domain" description="Polysaccharide chain length determinant N-terminal" evidence="8">
    <location>
        <begin position="26"/>
        <end position="116"/>
    </location>
</feature>
<evidence type="ECO:0000256" key="3">
    <source>
        <dbReference type="ARBA" id="ARBA00022692"/>
    </source>
</evidence>
<evidence type="ECO:0000256" key="7">
    <source>
        <dbReference type="SAM" id="Phobius"/>
    </source>
</evidence>
<dbReference type="Pfam" id="PF02706">
    <property type="entry name" value="Wzz"/>
    <property type="match status" value="1"/>
</dbReference>
<keyword evidence="4 7" id="KW-1133">Transmembrane helix</keyword>
<keyword evidence="2" id="KW-1003">Cell membrane</keyword>
<dbReference type="RefSeq" id="WP_267772640.1">
    <property type="nucleotide sequence ID" value="NZ_JAPNKE010000002.1"/>
</dbReference>